<dbReference type="CDD" id="cd01428">
    <property type="entry name" value="ADK"/>
    <property type="match status" value="1"/>
</dbReference>
<dbReference type="GO" id="GO:0004017">
    <property type="term" value="F:AMP kinase activity"/>
    <property type="evidence" value="ECO:0007669"/>
    <property type="project" value="UniProtKB-EC"/>
</dbReference>
<proteinExistence type="inferred from homology"/>
<dbReference type="PANTHER" id="PTHR23359">
    <property type="entry name" value="NUCLEOTIDE KINASE"/>
    <property type="match status" value="1"/>
</dbReference>
<comment type="catalytic activity">
    <reaction evidence="1">
        <text>AMP + ATP = 2 ADP</text>
        <dbReference type="Rhea" id="RHEA:12973"/>
        <dbReference type="ChEBI" id="CHEBI:30616"/>
        <dbReference type="ChEBI" id="CHEBI:456215"/>
        <dbReference type="ChEBI" id="CHEBI:456216"/>
        <dbReference type="EC" id="2.7.4.3"/>
    </reaction>
</comment>
<dbReference type="NCBIfam" id="TIGR01351">
    <property type="entry name" value="adk"/>
    <property type="match status" value="1"/>
</dbReference>
<keyword evidence="4 7" id="KW-0808">Transferase</keyword>
<organism evidence="8 9">
    <name type="scientific">Astrephomene gubernaculifera</name>
    <dbReference type="NCBI Taxonomy" id="47775"/>
    <lineage>
        <taxon>Eukaryota</taxon>
        <taxon>Viridiplantae</taxon>
        <taxon>Chlorophyta</taxon>
        <taxon>core chlorophytes</taxon>
        <taxon>Chlorophyceae</taxon>
        <taxon>CS clade</taxon>
        <taxon>Chlamydomonadales</taxon>
        <taxon>Astrephomenaceae</taxon>
        <taxon>Astrephomene</taxon>
    </lineage>
</organism>
<accession>A0AAD3DQW7</accession>
<evidence type="ECO:0000256" key="4">
    <source>
        <dbReference type="ARBA" id="ARBA00022679"/>
    </source>
</evidence>
<dbReference type="InterPro" id="IPR006259">
    <property type="entry name" value="Adenyl_kin_sub"/>
</dbReference>
<dbReference type="HAMAP" id="MF_00235">
    <property type="entry name" value="Adenylate_kinase_Adk"/>
    <property type="match status" value="1"/>
</dbReference>
<keyword evidence="6 7" id="KW-0418">Kinase</keyword>
<dbReference type="InterPro" id="IPR027417">
    <property type="entry name" value="P-loop_NTPase"/>
</dbReference>
<dbReference type="InterPro" id="IPR000850">
    <property type="entry name" value="Adenylat/UMP-CMP_kin"/>
</dbReference>
<dbReference type="Proteomes" id="UP001054857">
    <property type="component" value="Unassembled WGS sequence"/>
</dbReference>
<dbReference type="EC" id="2.7.4.3" evidence="3"/>
<protein>
    <recommendedName>
        <fullName evidence="3">adenylate kinase</fullName>
        <ecNumber evidence="3">2.7.4.3</ecNumber>
    </recommendedName>
</protein>
<reference evidence="8 9" key="1">
    <citation type="journal article" date="2021" name="Sci. Rep.">
        <title>Genome sequencing of the multicellular alga Astrephomene provides insights into convergent evolution of germ-soma differentiation.</title>
        <authorList>
            <person name="Yamashita S."/>
            <person name="Yamamoto K."/>
            <person name="Matsuzaki R."/>
            <person name="Suzuki S."/>
            <person name="Yamaguchi H."/>
            <person name="Hirooka S."/>
            <person name="Minakuchi Y."/>
            <person name="Miyagishima S."/>
            <person name="Kawachi M."/>
            <person name="Toyoda A."/>
            <person name="Nozaki H."/>
        </authorList>
    </citation>
    <scope>NUCLEOTIDE SEQUENCE [LARGE SCALE GENOMIC DNA]</scope>
    <source>
        <strain evidence="8 9">NIES-4017</strain>
    </source>
</reference>
<gene>
    <name evidence="8" type="ORF">Agub_g7957</name>
</gene>
<evidence type="ECO:0000256" key="3">
    <source>
        <dbReference type="ARBA" id="ARBA00012955"/>
    </source>
</evidence>
<evidence type="ECO:0000313" key="9">
    <source>
        <dbReference type="Proteomes" id="UP001054857"/>
    </source>
</evidence>
<evidence type="ECO:0000256" key="2">
    <source>
        <dbReference type="ARBA" id="ARBA00007220"/>
    </source>
</evidence>
<dbReference type="Pfam" id="PF00406">
    <property type="entry name" value="ADK"/>
    <property type="match status" value="1"/>
</dbReference>
<evidence type="ECO:0000256" key="1">
    <source>
        <dbReference type="ARBA" id="ARBA00000582"/>
    </source>
</evidence>
<dbReference type="EMBL" id="BMAR01000014">
    <property type="protein sequence ID" value="GFR46375.1"/>
    <property type="molecule type" value="Genomic_DNA"/>
</dbReference>
<dbReference type="InterPro" id="IPR033690">
    <property type="entry name" value="Adenylat_kinase_CS"/>
</dbReference>
<dbReference type="PROSITE" id="PS00113">
    <property type="entry name" value="ADENYLATE_KINASE"/>
    <property type="match status" value="1"/>
</dbReference>
<dbReference type="PRINTS" id="PR00094">
    <property type="entry name" value="ADENYLTKNASE"/>
</dbReference>
<dbReference type="SUPFAM" id="SSF52540">
    <property type="entry name" value="P-loop containing nucleoside triphosphate hydrolases"/>
    <property type="match status" value="1"/>
</dbReference>
<evidence type="ECO:0000256" key="7">
    <source>
        <dbReference type="RuleBase" id="RU003330"/>
    </source>
</evidence>
<name>A0AAD3DQW7_9CHLO</name>
<evidence type="ECO:0000256" key="6">
    <source>
        <dbReference type="ARBA" id="ARBA00022777"/>
    </source>
</evidence>
<comment type="similarity">
    <text evidence="2 7">Belongs to the adenylate kinase family.</text>
</comment>
<evidence type="ECO:0000313" key="8">
    <source>
        <dbReference type="EMBL" id="GFR46375.1"/>
    </source>
</evidence>
<keyword evidence="9" id="KW-1185">Reference proteome</keyword>
<evidence type="ECO:0000256" key="5">
    <source>
        <dbReference type="ARBA" id="ARBA00022741"/>
    </source>
</evidence>
<dbReference type="Pfam" id="PF02672">
    <property type="entry name" value="CP12"/>
    <property type="match status" value="1"/>
</dbReference>
<comment type="caution">
    <text evidence="8">The sequence shown here is derived from an EMBL/GenBank/DDBJ whole genome shotgun (WGS) entry which is preliminary data.</text>
</comment>
<dbReference type="GO" id="GO:0005524">
    <property type="term" value="F:ATP binding"/>
    <property type="evidence" value="ECO:0007669"/>
    <property type="project" value="InterPro"/>
</dbReference>
<keyword evidence="5" id="KW-0547">Nucleotide-binding</keyword>
<dbReference type="AlphaFoldDB" id="A0AAD3DQW7"/>
<dbReference type="Gene3D" id="3.40.50.300">
    <property type="entry name" value="P-loop containing nucleotide triphosphate hydrolases"/>
    <property type="match status" value="1"/>
</dbReference>
<sequence length="266" mass="29036">MLAQQRLGAARQPAAFRAGKVYARPVRRTAVKARATLKVMISGAPAAGKGTQCAKIIEKYGLVHISVGDILRDEVKNGTAAGKKAKDFMDRGVLVPDEVVVEMVKSRLAQDDVKQNGWLLDGYPRSASQAEAIEKEGIRPDIFLLIQVPDELLVERVVGRRLDPVTGAIYHLKYNPPPADIVGRLVQRSDDTEEKCRVRVATHNANVDAVVGYYTDCKVDIDGTQSMAEVFEAIATALDAAVASKDPLEQFCKDSPDADECRVYDD</sequence>